<feature type="coiled-coil region" evidence="1">
    <location>
        <begin position="26"/>
        <end position="74"/>
    </location>
</feature>
<keyword evidence="3" id="KW-1185">Reference proteome</keyword>
<dbReference type="RefSeq" id="XP_043140752.1">
    <property type="nucleotide sequence ID" value="XM_043283477.1"/>
</dbReference>
<proteinExistence type="predicted"/>
<reference evidence="2" key="2">
    <citation type="submission" date="2021-02" db="EMBL/GenBank/DDBJ databases">
        <title>Aspergillus chevalieri M1 genome sequence.</title>
        <authorList>
            <person name="Kadooka C."/>
            <person name="Mori K."/>
            <person name="Futagami T."/>
        </authorList>
    </citation>
    <scope>NUCLEOTIDE SEQUENCE</scope>
    <source>
        <strain evidence="2">M1</strain>
    </source>
</reference>
<dbReference type="Proteomes" id="UP000637239">
    <property type="component" value="Chromosome 8"/>
</dbReference>
<gene>
    <name evidence="2" type="ORF">ACHE_80139A</name>
</gene>
<evidence type="ECO:0000313" key="2">
    <source>
        <dbReference type="EMBL" id="BCR92239.1"/>
    </source>
</evidence>
<sequence length="84" mass="9915">MVTLKEFLQHASNEPKWLYEKLQVTHQRYEDHLDDRKARLAEEELRGQTKDGEIVLLCRDMEEVKQQLTEVKTECDAFGSHIAD</sequence>
<organism evidence="2 3">
    <name type="scientific">Aspergillus chevalieri</name>
    <name type="common">Eurotium chevalieri</name>
    <dbReference type="NCBI Taxonomy" id="182096"/>
    <lineage>
        <taxon>Eukaryota</taxon>
        <taxon>Fungi</taxon>
        <taxon>Dikarya</taxon>
        <taxon>Ascomycota</taxon>
        <taxon>Pezizomycotina</taxon>
        <taxon>Eurotiomycetes</taxon>
        <taxon>Eurotiomycetidae</taxon>
        <taxon>Eurotiales</taxon>
        <taxon>Aspergillaceae</taxon>
        <taxon>Aspergillus</taxon>
        <taxon>Aspergillus subgen. Aspergillus</taxon>
    </lineage>
</organism>
<keyword evidence="1" id="KW-0175">Coiled coil</keyword>
<evidence type="ECO:0000313" key="3">
    <source>
        <dbReference type="Proteomes" id="UP000637239"/>
    </source>
</evidence>
<dbReference type="GeneID" id="66986588"/>
<dbReference type="AlphaFoldDB" id="A0A7R7ZT21"/>
<reference evidence="2" key="1">
    <citation type="submission" date="2021-01" db="EMBL/GenBank/DDBJ databases">
        <authorList>
            <consortium name="Aspergillus chevalieri M1 genome sequencing consortium"/>
            <person name="Kazuki M."/>
            <person name="Futagami T."/>
        </authorList>
    </citation>
    <scope>NUCLEOTIDE SEQUENCE</scope>
    <source>
        <strain evidence="2">M1</strain>
    </source>
</reference>
<accession>A0A7R7ZT21</accession>
<dbReference type="EMBL" id="AP024423">
    <property type="protein sequence ID" value="BCR92239.1"/>
    <property type="molecule type" value="Genomic_DNA"/>
</dbReference>
<protein>
    <submittedName>
        <fullName evidence="2">Uncharacterized protein</fullName>
    </submittedName>
</protein>
<evidence type="ECO:0000256" key="1">
    <source>
        <dbReference type="SAM" id="Coils"/>
    </source>
</evidence>
<name>A0A7R7ZT21_ASPCH</name>
<dbReference type="KEGG" id="ache:ACHE_80139A"/>